<dbReference type="PANTHER" id="PTHR34512">
    <property type="entry name" value="CELL SURFACE PROTEIN"/>
    <property type="match status" value="1"/>
</dbReference>
<protein>
    <submittedName>
        <fullName evidence="2">Putative Outer membrane protein assembly factor BamB</fullName>
    </submittedName>
</protein>
<dbReference type="InterPro" id="IPR015943">
    <property type="entry name" value="WD40/YVTN_repeat-like_dom_sf"/>
</dbReference>
<gene>
    <name evidence="2" type="ORF">STAFG_2944</name>
</gene>
<feature type="domain" description="Pyrrolo-quinoline quinone repeat" evidence="1">
    <location>
        <begin position="256"/>
        <end position="352"/>
    </location>
</feature>
<comment type="caution">
    <text evidence="2">The sequence shown here is derived from an EMBL/GenBank/DDBJ whole genome shotgun (WGS) entry which is preliminary data.</text>
</comment>
<dbReference type="Gene3D" id="2.130.10.10">
    <property type="entry name" value="YVTN repeat-like/Quinoprotein amine dehydrogenase"/>
    <property type="match status" value="1"/>
</dbReference>
<organism evidence="2 3">
    <name type="scientific">Streptomyces afghaniensis 772</name>
    <dbReference type="NCBI Taxonomy" id="1283301"/>
    <lineage>
        <taxon>Bacteria</taxon>
        <taxon>Bacillati</taxon>
        <taxon>Actinomycetota</taxon>
        <taxon>Actinomycetes</taxon>
        <taxon>Kitasatosporales</taxon>
        <taxon>Streptomycetaceae</taxon>
        <taxon>Streptomyces</taxon>
    </lineage>
</organism>
<dbReference type="Proteomes" id="UP000015001">
    <property type="component" value="Unassembled WGS sequence"/>
</dbReference>
<name>S4MVZ8_9ACTN</name>
<dbReference type="Pfam" id="PF13360">
    <property type="entry name" value="PQQ_2"/>
    <property type="match status" value="2"/>
</dbReference>
<sequence>MGPSLVCAGAQIMATRFDLAEGRNTWSRFVDPTAPDGSSFDEGAIIGTDRGRVYAYEADERQMADGAGPLFTYTVAALAADTGKVLWRTRTALGQTASVPDGEHGGATAVPEGVITLYGDQGDQYALLDADTGEVRWKRPKPQVADDCRLRAATERAYLICTTGRWHKGTARTSVSQLSTATGKPSWTVEAKGALDVLGQDGDHLVLADTVSPGGGLTLVDVSSRALTAVRVPAEQSDAAGAYLVRGTVYLTRTSGGVSAISPRTGRTLWDSNSTVERPGPPAASATHVYVASPSGRVAALNAVTGKVEGTRSGRDDSGSADNTSGAPLTLVGDALYVPYGERSVYTLDVRDL</sequence>
<evidence type="ECO:0000259" key="1">
    <source>
        <dbReference type="Pfam" id="PF13360"/>
    </source>
</evidence>
<reference evidence="2 3" key="1">
    <citation type="submission" date="2013-02" db="EMBL/GenBank/DDBJ databases">
        <title>Draft Genome Sequence of Streptomyces afghaniensis, Which Produces Compounds of the Julimycin B-Complex.</title>
        <authorList>
            <person name="Gruening B.A."/>
            <person name="Praeg A."/>
            <person name="Erxleben A."/>
            <person name="Guenther S."/>
            <person name="Fiedler H.-P."/>
            <person name="Goodfellow M."/>
            <person name="Mueller M."/>
        </authorList>
    </citation>
    <scope>NUCLEOTIDE SEQUENCE [LARGE SCALE GENOMIC DNA]</scope>
    <source>
        <strain evidence="2 3">772</strain>
    </source>
</reference>
<evidence type="ECO:0000313" key="2">
    <source>
        <dbReference type="EMBL" id="EPJ40000.1"/>
    </source>
</evidence>
<keyword evidence="3" id="KW-1185">Reference proteome</keyword>
<dbReference type="EMBL" id="AOPY01001394">
    <property type="protein sequence ID" value="EPJ40000.1"/>
    <property type="molecule type" value="Genomic_DNA"/>
</dbReference>
<dbReference type="PANTHER" id="PTHR34512:SF30">
    <property type="entry name" value="OUTER MEMBRANE PROTEIN ASSEMBLY FACTOR BAMB"/>
    <property type="match status" value="1"/>
</dbReference>
<evidence type="ECO:0000313" key="3">
    <source>
        <dbReference type="Proteomes" id="UP000015001"/>
    </source>
</evidence>
<dbReference type="SUPFAM" id="SSF50998">
    <property type="entry name" value="Quinoprotein alcohol dehydrogenase-like"/>
    <property type="match status" value="2"/>
</dbReference>
<feature type="domain" description="Pyrrolo-quinoline quinone repeat" evidence="1">
    <location>
        <begin position="74"/>
        <end position="215"/>
    </location>
</feature>
<dbReference type="SMART" id="SM00564">
    <property type="entry name" value="PQQ"/>
    <property type="match status" value="4"/>
</dbReference>
<dbReference type="Gene3D" id="2.40.128.630">
    <property type="match status" value="1"/>
</dbReference>
<proteinExistence type="predicted"/>
<accession>S4MVZ8</accession>
<dbReference type="InterPro" id="IPR011047">
    <property type="entry name" value="Quinoprotein_ADH-like_sf"/>
</dbReference>
<dbReference type="InterPro" id="IPR002372">
    <property type="entry name" value="PQQ_rpt_dom"/>
</dbReference>
<dbReference type="HOGENOM" id="CLU_785055_0_0_11"/>
<dbReference type="InterPro" id="IPR018391">
    <property type="entry name" value="PQQ_b-propeller_rpt"/>
</dbReference>
<dbReference type="AlphaFoldDB" id="S4MVZ8"/>